<reference evidence="2 3" key="1">
    <citation type="submission" date="2019-02" db="EMBL/GenBank/DDBJ databases">
        <title>Deep-cultivation of Planctomycetes and their phenomic and genomic characterization uncovers novel biology.</title>
        <authorList>
            <person name="Wiegand S."/>
            <person name="Jogler M."/>
            <person name="Boedeker C."/>
            <person name="Pinto D."/>
            <person name="Vollmers J."/>
            <person name="Rivas-Marin E."/>
            <person name="Kohn T."/>
            <person name="Peeters S.H."/>
            <person name="Heuer A."/>
            <person name="Rast P."/>
            <person name="Oberbeckmann S."/>
            <person name="Bunk B."/>
            <person name="Jeske O."/>
            <person name="Meyerdierks A."/>
            <person name="Storesund J.E."/>
            <person name="Kallscheuer N."/>
            <person name="Luecker S."/>
            <person name="Lage O.M."/>
            <person name="Pohl T."/>
            <person name="Merkel B.J."/>
            <person name="Hornburger P."/>
            <person name="Mueller R.-W."/>
            <person name="Bruemmer F."/>
            <person name="Labrenz M."/>
            <person name="Spormann A.M."/>
            <person name="Op den Camp H."/>
            <person name="Overmann J."/>
            <person name="Amann R."/>
            <person name="Jetten M.S.M."/>
            <person name="Mascher T."/>
            <person name="Medema M.H."/>
            <person name="Devos D.P."/>
            <person name="Kaster A.-K."/>
            <person name="Ovreas L."/>
            <person name="Rohde M."/>
            <person name="Galperin M.Y."/>
            <person name="Jogler C."/>
        </authorList>
    </citation>
    <scope>NUCLEOTIDE SEQUENCE [LARGE SCALE GENOMIC DNA]</scope>
    <source>
        <strain evidence="2 3">Pla85_3_4</strain>
    </source>
</reference>
<keyword evidence="3" id="KW-1185">Reference proteome</keyword>
<dbReference type="Proteomes" id="UP000317648">
    <property type="component" value="Chromosome"/>
</dbReference>
<organism evidence="2 3">
    <name type="scientific">Lignipirellula cremea</name>
    <dbReference type="NCBI Taxonomy" id="2528010"/>
    <lineage>
        <taxon>Bacteria</taxon>
        <taxon>Pseudomonadati</taxon>
        <taxon>Planctomycetota</taxon>
        <taxon>Planctomycetia</taxon>
        <taxon>Pirellulales</taxon>
        <taxon>Pirellulaceae</taxon>
        <taxon>Lignipirellula</taxon>
    </lineage>
</organism>
<keyword evidence="1" id="KW-0732">Signal</keyword>
<name>A0A518DQC8_9BACT</name>
<feature type="signal peptide" evidence="1">
    <location>
        <begin position="1"/>
        <end position="22"/>
    </location>
</feature>
<evidence type="ECO:0000256" key="1">
    <source>
        <dbReference type="SAM" id="SignalP"/>
    </source>
</evidence>
<evidence type="ECO:0000313" key="2">
    <source>
        <dbReference type="EMBL" id="QDU94022.1"/>
    </source>
</evidence>
<dbReference type="EMBL" id="CP036433">
    <property type="protein sequence ID" value="QDU94022.1"/>
    <property type="molecule type" value="Genomic_DNA"/>
</dbReference>
<proteinExistence type="predicted"/>
<dbReference type="AlphaFoldDB" id="A0A518DQC8"/>
<sequence precursor="true">MFHRSLNYLAAALLCCPVVALADDAEPPADDAVFIETEPVSTPDLDDPAFSALVNLELLGAALAQGDAAAVTDVGLQLANAERSLLRSHPSLKSSAVLATASRLATSSGDKATLARLARAADLLNDETLQKNLATAIALGGASRRIDPAPSLAADIDPQVYAGMRTILDHLEIAENVGDHDGLVSLLVDVETLDASPELKAWLNQRIEKGLANASQADPDNAKAMSLLADASRPIGGFSFSPPPTPFKIRSPFGSRPAETQSNLGGPSGLVHPQQTRMQRMGYSTTNNHRLDQSGRMQIGNQTVQARRARNPATGRSAWVYTTKSGHKFVRRDGDSRTYVRSGN</sequence>
<dbReference type="RefSeq" id="WP_145051730.1">
    <property type="nucleotide sequence ID" value="NZ_CP036433.1"/>
</dbReference>
<evidence type="ECO:0000313" key="3">
    <source>
        <dbReference type="Proteomes" id="UP000317648"/>
    </source>
</evidence>
<protein>
    <submittedName>
        <fullName evidence="2">Uncharacterized protein</fullName>
    </submittedName>
</protein>
<accession>A0A518DQC8</accession>
<dbReference type="KEGG" id="lcre:Pla8534_18080"/>
<feature type="chain" id="PRO_5022081366" evidence="1">
    <location>
        <begin position="23"/>
        <end position="344"/>
    </location>
</feature>
<gene>
    <name evidence="2" type="ORF">Pla8534_18080</name>
</gene>